<keyword evidence="1" id="KW-1185">Reference proteome</keyword>
<evidence type="ECO:0000313" key="2">
    <source>
        <dbReference type="WBParaSite" id="jg4728"/>
    </source>
</evidence>
<sequence>MTLSSKEIIKVEEDLSEKFDGIVLVINPPNRYCKELTEEMVAKEGWDNSHYCYDIWKRSFGPVFKLYCAFDKKADKIVGCKGVLHCSMYYVQAEYRQLKLGLQLCDKAYSDAPSLNLFCYGVASMYNKYKAVMNFDKFANWRLQTTYARCSDIRPENLDPVDTSVELKHWRLVPLQDILAYDKVIACGINREAYLTNTVQHPDSLTMVATKTGQLVGVCQIRELVGKRLGISLFYADNEAIARSLLKYVLEEFPKSRYRSLDSYTKFVYKTPSTNENSCQMFMNLVDGKILDKQVLVPQFTKEVLQFPTHLIYSICDEHSGLI</sequence>
<protein>
    <submittedName>
        <fullName evidence="2">YitH acetyltransferase (GNAT) domain-containing protein</fullName>
    </submittedName>
</protein>
<name>A0A915EFB9_9BILA</name>
<organism evidence="1 2">
    <name type="scientific">Ditylenchus dipsaci</name>
    <dbReference type="NCBI Taxonomy" id="166011"/>
    <lineage>
        <taxon>Eukaryota</taxon>
        <taxon>Metazoa</taxon>
        <taxon>Ecdysozoa</taxon>
        <taxon>Nematoda</taxon>
        <taxon>Chromadorea</taxon>
        <taxon>Rhabditida</taxon>
        <taxon>Tylenchina</taxon>
        <taxon>Tylenchomorpha</taxon>
        <taxon>Sphaerularioidea</taxon>
        <taxon>Anguinidae</taxon>
        <taxon>Anguininae</taxon>
        <taxon>Ditylenchus</taxon>
    </lineage>
</organism>
<dbReference type="SUPFAM" id="SSF55729">
    <property type="entry name" value="Acyl-CoA N-acyltransferases (Nat)"/>
    <property type="match status" value="1"/>
</dbReference>
<dbReference type="PANTHER" id="PTHR47408">
    <property type="entry name" value="PROTEIN CBG01304-RELATED"/>
    <property type="match status" value="1"/>
</dbReference>
<accession>A0A915EFB9</accession>
<dbReference type="InterPro" id="IPR016181">
    <property type="entry name" value="Acyl_CoA_acyltransferase"/>
</dbReference>
<proteinExistence type="predicted"/>
<evidence type="ECO:0000313" key="1">
    <source>
        <dbReference type="Proteomes" id="UP000887574"/>
    </source>
</evidence>
<dbReference type="AlphaFoldDB" id="A0A915EFB9"/>
<dbReference type="WBParaSite" id="jg4728">
    <property type="protein sequence ID" value="jg4728"/>
    <property type="gene ID" value="jg4728"/>
</dbReference>
<dbReference type="Proteomes" id="UP000887574">
    <property type="component" value="Unplaced"/>
</dbReference>
<reference evidence="2" key="1">
    <citation type="submission" date="2022-11" db="UniProtKB">
        <authorList>
            <consortium name="WormBaseParasite"/>
        </authorList>
    </citation>
    <scope>IDENTIFICATION</scope>
</reference>